<protein>
    <recommendedName>
        <fullName evidence="7">ABC transporter substrate-binding protein PnrA-like domain-containing protein</fullName>
    </recommendedName>
</protein>
<evidence type="ECO:0000256" key="2">
    <source>
        <dbReference type="ARBA" id="ARBA00022475"/>
    </source>
</evidence>
<evidence type="ECO:0000259" key="7">
    <source>
        <dbReference type="Pfam" id="PF02608"/>
    </source>
</evidence>
<dbReference type="OrthoDB" id="404055at2"/>
<reference evidence="8 9" key="1">
    <citation type="submission" date="2014-02" db="EMBL/GenBank/DDBJ databases">
        <title>Genome sequence of Ureaplasma diversum strain 246.</title>
        <authorList>
            <person name="Sirand-Pugnet P."/>
            <person name="Breton M."/>
            <person name="Dordet-Frisoni E."/>
            <person name="Baranowski E."/>
            <person name="Barre A."/>
            <person name="Couture C."/>
            <person name="Dupuy V."/>
            <person name="Gaurivaud P."/>
            <person name="Jacob D."/>
            <person name="Lemaitre C."/>
            <person name="Manso-Silvan L."/>
            <person name="Nikolski M."/>
            <person name="Nouvel L.-X."/>
            <person name="Poumarat F."/>
            <person name="Tardy F."/>
            <person name="Thebault P."/>
            <person name="Theil S."/>
            <person name="Citti C."/>
            <person name="Thiaucourt F."/>
            <person name="Blanchard A."/>
        </authorList>
    </citation>
    <scope>NUCLEOTIDE SEQUENCE [LARGE SCALE GENOMIC DNA]</scope>
    <source>
        <strain evidence="8 9">NCTC 246</strain>
    </source>
</reference>
<evidence type="ECO:0000256" key="1">
    <source>
        <dbReference type="ARBA" id="ARBA00004236"/>
    </source>
</evidence>
<keyword evidence="9" id="KW-1185">Reference proteome</keyword>
<dbReference type="Proteomes" id="UP000028537">
    <property type="component" value="Unassembled WGS sequence"/>
</dbReference>
<dbReference type="EMBL" id="JFDP01000085">
    <property type="protein sequence ID" value="KEZ22273.1"/>
    <property type="molecule type" value="Genomic_DNA"/>
</dbReference>
<keyword evidence="3 6" id="KW-0732">Signal</keyword>
<dbReference type="InterPro" id="IPR003760">
    <property type="entry name" value="PnrA-like"/>
</dbReference>
<gene>
    <name evidence="8" type="ORF">UDIV_6590</name>
</gene>
<evidence type="ECO:0000313" key="9">
    <source>
        <dbReference type="Proteomes" id="UP000028537"/>
    </source>
</evidence>
<keyword evidence="2" id="KW-1003">Cell membrane</keyword>
<evidence type="ECO:0000256" key="6">
    <source>
        <dbReference type="SAM" id="SignalP"/>
    </source>
</evidence>
<dbReference type="PANTHER" id="PTHR34296:SF2">
    <property type="entry name" value="ABC TRANSPORTER GUANOSINE-BINDING PROTEIN NUPN"/>
    <property type="match status" value="1"/>
</dbReference>
<proteinExistence type="predicted"/>
<dbReference type="eggNOG" id="COG1744">
    <property type="taxonomic scope" value="Bacteria"/>
</dbReference>
<organism evidence="8 9">
    <name type="scientific">Ureaplasma diversum NCTC 246</name>
    <dbReference type="NCBI Taxonomy" id="1188241"/>
    <lineage>
        <taxon>Bacteria</taxon>
        <taxon>Bacillati</taxon>
        <taxon>Mycoplasmatota</taxon>
        <taxon>Mycoplasmoidales</taxon>
        <taxon>Mycoplasmoidaceae</taxon>
        <taxon>Ureaplasma</taxon>
    </lineage>
</organism>
<evidence type="ECO:0000256" key="3">
    <source>
        <dbReference type="ARBA" id="ARBA00022729"/>
    </source>
</evidence>
<name>A0A084EWD1_9BACT</name>
<comment type="subcellular location">
    <subcellularLocation>
        <location evidence="1">Cell membrane</location>
    </subcellularLocation>
</comment>
<evidence type="ECO:0000313" key="8">
    <source>
        <dbReference type="EMBL" id="KEZ22273.1"/>
    </source>
</evidence>
<comment type="caution">
    <text evidence="8">The sequence shown here is derived from an EMBL/GenBank/DDBJ whole genome shotgun (WGS) entry which is preliminary data.</text>
</comment>
<dbReference type="InterPro" id="IPR050957">
    <property type="entry name" value="BMP_lipoprotein"/>
</dbReference>
<dbReference type="Gene3D" id="3.40.50.2300">
    <property type="match status" value="1"/>
</dbReference>
<dbReference type="PROSITE" id="PS51257">
    <property type="entry name" value="PROKAR_LIPOPROTEIN"/>
    <property type="match status" value="1"/>
</dbReference>
<keyword evidence="4" id="KW-0472">Membrane</keyword>
<dbReference type="RefSeq" id="WP_038103474.1">
    <property type="nucleotide sequence ID" value="NZ_JFDP01000085.1"/>
</dbReference>
<dbReference type="AlphaFoldDB" id="A0A084EWD1"/>
<dbReference type="PANTHER" id="PTHR34296">
    <property type="entry name" value="TRANSCRIPTIONAL ACTIVATOR PROTEIN MED"/>
    <property type="match status" value="1"/>
</dbReference>
<sequence length="515" mass="56333">MNSKHKKIVFGSLCATVALAGVGATLAVSCRKDQTQVDTSKLQSYWTAPKEDSQQGFLQAYSRFANDGKRAYILPGFNQSWYLEPAIKDGKFNKDSIALVLDAFYNEKNSAELYQGADRIASVYFKVDEAAFLAGIALAYMLNSNQATFATDNKLTWAGYVGLNAQNTTNFMAGMVLGVHWANENLKDKQIEQAGSTEKKAWIKVEEVQADKSQVGGFDADNGNAKVLIKSFVDKKVDAIMAVAGPQTALVINEVNNTEQPIAIIGVDTPQELSDVNRVTNKFNNSNVTGDKTRSIRFSVTKNLDVATKMILENALKGAQLDANAKPGQGINPNDKFKLGVNTVGGVADGVVGISKDGQDYLIKAYNTAKSKNLTTYNEVTAELANDELFKTLNMQPNVSNLATNEEKSEIAGNLKAEFKYDPKTHGGTVYKPADKDKLWYYPVLESKYISSTASTKFKENWEKAKEENDKKKLIGLITSFSGVTVNDKSFSQTTYNGIVEFFKGQGISIPTISK</sequence>
<dbReference type="Pfam" id="PF02608">
    <property type="entry name" value="Bmp"/>
    <property type="match status" value="1"/>
</dbReference>
<feature type="chain" id="PRO_5001774813" description="ABC transporter substrate-binding protein PnrA-like domain-containing protein" evidence="6">
    <location>
        <begin position="21"/>
        <end position="515"/>
    </location>
</feature>
<evidence type="ECO:0000256" key="4">
    <source>
        <dbReference type="ARBA" id="ARBA00023136"/>
    </source>
</evidence>
<evidence type="ECO:0000256" key="5">
    <source>
        <dbReference type="ARBA" id="ARBA00023288"/>
    </source>
</evidence>
<feature type="signal peptide" evidence="6">
    <location>
        <begin position="1"/>
        <end position="20"/>
    </location>
</feature>
<dbReference type="GO" id="GO:0005886">
    <property type="term" value="C:plasma membrane"/>
    <property type="evidence" value="ECO:0007669"/>
    <property type="project" value="UniProtKB-SubCell"/>
</dbReference>
<accession>A0A084EWD1</accession>
<feature type="domain" description="ABC transporter substrate-binding protein PnrA-like" evidence="7">
    <location>
        <begin position="94"/>
        <end position="187"/>
    </location>
</feature>
<keyword evidence="5" id="KW-0449">Lipoprotein</keyword>